<dbReference type="InterPro" id="IPR028619">
    <property type="entry name" value="DEAD_helicase_DbpA"/>
</dbReference>
<dbReference type="SMART" id="SM00490">
    <property type="entry name" value="HELICc"/>
    <property type="match status" value="1"/>
</dbReference>
<dbReference type="EC" id="3.6.4.13" evidence="5"/>
<keyword evidence="11" id="KW-1185">Reference proteome</keyword>
<reference evidence="11" key="1">
    <citation type="journal article" date="2019" name="Int. J. Syst. Evol. Microbiol.">
        <title>The Global Catalogue of Microorganisms (GCM) 10K type strain sequencing project: providing services to taxonomists for standard genome sequencing and annotation.</title>
        <authorList>
            <consortium name="The Broad Institute Genomics Platform"/>
            <consortium name="The Broad Institute Genome Sequencing Center for Infectious Disease"/>
            <person name="Wu L."/>
            <person name="Ma J."/>
        </authorList>
    </citation>
    <scope>NUCLEOTIDE SEQUENCE [LARGE SCALE GENOMIC DNA]</scope>
    <source>
        <strain evidence="11">KCTC 33849</strain>
    </source>
</reference>
<evidence type="ECO:0000259" key="9">
    <source>
        <dbReference type="PROSITE" id="PS51195"/>
    </source>
</evidence>
<dbReference type="HAMAP" id="MF_00965">
    <property type="entry name" value="DEAD_helicase_DbpA"/>
    <property type="match status" value="1"/>
</dbReference>
<dbReference type="InterPro" id="IPR005580">
    <property type="entry name" value="DbpA/CsdA_RNA-bd_dom"/>
</dbReference>
<evidence type="ECO:0000259" key="8">
    <source>
        <dbReference type="PROSITE" id="PS51194"/>
    </source>
</evidence>
<dbReference type="Proteomes" id="UP001597540">
    <property type="component" value="Unassembled WGS sequence"/>
</dbReference>
<dbReference type="RefSeq" id="WP_379265068.1">
    <property type="nucleotide sequence ID" value="NZ_JBHUMJ010000011.1"/>
</dbReference>
<comment type="catalytic activity">
    <reaction evidence="5">
        <text>ATP + H2O = ADP + phosphate + H(+)</text>
        <dbReference type="Rhea" id="RHEA:13065"/>
        <dbReference type="ChEBI" id="CHEBI:15377"/>
        <dbReference type="ChEBI" id="CHEBI:15378"/>
        <dbReference type="ChEBI" id="CHEBI:30616"/>
        <dbReference type="ChEBI" id="CHEBI:43474"/>
        <dbReference type="ChEBI" id="CHEBI:456216"/>
        <dbReference type="EC" id="3.6.4.13"/>
    </reaction>
</comment>
<comment type="caution">
    <text evidence="10">The sequence shown here is derived from an EMBL/GenBank/DDBJ whole genome shotgun (WGS) entry which is preliminary data.</text>
</comment>
<dbReference type="InterPro" id="IPR014001">
    <property type="entry name" value="Helicase_ATP-bd"/>
</dbReference>
<dbReference type="InterPro" id="IPR000629">
    <property type="entry name" value="RNA-helicase_DEAD-box_CS"/>
</dbReference>
<gene>
    <name evidence="5" type="primary">dbpA</name>
    <name evidence="10" type="ORF">ACFSVM_24425</name>
</gene>
<organism evidence="10 11">
    <name type="scientific">Paenibacillus shunpengii</name>
    <dbReference type="NCBI Taxonomy" id="2054424"/>
    <lineage>
        <taxon>Bacteria</taxon>
        <taxon>Bacillati</taxon>
        <taxon>Bacillota</taxon>
        <taxon>Bacilli</taxon>
        <taxon>Bacillales</taxon>
        <taxon>Paenibacillaceae</taxon>
        <taxon>Paenibacillus</taxon>
    </lineage>
</organism>
<evidence type="ECO:0000256" key="5">
    <source>
        <dbReference type="HAMAP-Rule" id="MF_00965"/>
    </source>
</evidence>
<dbReference type="PROSITE" id="PS51194">
    <property type="entry name" value="HELICASE_CTER"/>
    <property type="match status" value="1"/>
</dbReference>
<dbReference type="Pfam" id="PF00271">
    <property type="entry name" value="Helicase_C"/>
    <property type="match status" value="1"/>
</dbReference>
<keyword evidence="3 5" id="KW-0347">Helicase</keyword>
<dbReference type="SUPFAM" id="SSF52540">
    <property type="entry name" value="P-loop containing nucleoside triphosphate hydrolases"/>
    <property type="match status" value="1"/>
</dbReference>
<keyword evidence="2 5" id="KW-0378">Hydrolase</keyword>
<dbReference type="InterPro" id="IPR050079">
    <property type="entry name" value="DEAD_box_RNA_helicase"/>
</dbReference>
<comment type="subcellular location">
    <subcellularLocation>
        <location evidence="5">Cytoplasm</location>
    </subcellularLocation>
</comment>
<keyword evidence="1 5" id="KW-0547">Nucleotide-binding</keyword>
<dbReference type="InterPro" id="IPR044742">
    <property type="entry name" value="DEAD/DEAH_RhlB"/>
</dbReference>
<evidence type="ECO:0000259" key="7">
    <source>
        <dbReference type="PROSITE" id="PS51192"/>
    </source>
</evidence>
<dbReference type="Pfam" id="PF03880">
    <property type="entry name" value="DbpA"/>
    <property type="match status" value="1"/>
</dbReference>
<dbReference type="GO" id="GO:0004386">
    <property type="term" value="F:helicase activity"/>
    <property type="evidence" value="ECO:0007669"/>
    <property type="project" value="UniProtKB-KW"/>
</dbReference>
<dbReference type="PANTHER" id="PTHR47959">
    <property type="entry name" value="ATP-DEPENDENT RNA HELICASE RHLE-RELATED"/>
    <property type="match status" value="1"/>
</dbReference>
<dbReference type="SMART" id="SM00487">
    <property type="entry name" value="DEXDc"/>
    <property type="match status" value="1"/>
</dbReference>
<evidence type="ECO:0000256" key="6">
    <source>
        <dbReference type="PROSITE-ProRule" id="PRU00552"/>
    </source>
</evidence>
<proteinExistence type="inferred from homology"/>
<keyword evidence="5" id="KW-0690">Ribosome biogenesis</keyword>
<comment type="function">
    <text evidence="5">DEAD-box RNA helicase involved in the assembly of the 50S ribosomal subunit. Has an RNA-dependent ATPase activity, which is specific for 23S rRNA, and a 3' to 5' RNA helicase activity that uses the energy of ATP hydrolysis to destabilize and unwind short rRNA duplexes.</text>
</comment>
<evidence type="ECO:0000256" key="3">
    <source>
        <dbReference type="ARBA" id="ARBA00022806"/>
    </source>
</evidence>
<evidence type="ECO:0000256" key="1">
    <source>
        <dbReference type="ARBA" id="ARBA00022741"/>
    </source>
</evidence>
<dbReference type="InterPro" id="IPR014014">
    <property type="entry name" value="RNA_helicase_DEAD_Q_motif"/>
</dbReference>
<dbReference type="CDD" id="cd18787">
    <property type="entry name" value="SF2_C_DEAD"/>
    <property type="match status" value="1"/>
</dbReference>
<dbReference type="PROSITE" id="PS51192">
    <property type="entry name" value="HELICASE_ATP_BIND_1"/>
    <property type="match status" value="1"/>
</dbReference>
<feature type="short sequence motif" description="Q motif" evidence="6">
    <location>
        <begin position="7"/>
        <end position="35"/>
    </location>
</feature>
<evidence type="ECO:0000313" key="10">
    <source>
        <dbReference type="EMBL" id="MFD2703586.1"/>
    </source>
</evidence>
<dbReference type="CDD" id="cd00268">
    <property type="entry name" value="DEADc"/>
    <property type="match status" value="1"/>
</dbReference>
<comment type="similarity">
    <text evidence="5">Belongs to the DEAD box helicase family. DbpA subfamily.</text>
</comment>
<name>A0ABW5SVA3_9BACL</name>
<dbReference type="EMBL" id="JBHUMJ010000011">
    <property type="protein sequence ID" value="MFD2703586.1"/>
    <property type="molecule type" value="Genomic_DNA"/>
</dbReference>
<feature type="domain" description="Helicase ATP-binding" evidence="7">
    <location>
        <begin position="38"/>
        <end position="208"/>
    </location>
</feature>
<feature type="region of interest" description="Involved in 23S rRNA binding" evidence="5">
    <location>
        <begin position="409"/>
        <end position="485"/>
    </location>
</feature>
<dbReference type="Gene3D" id="3.30.70.330">
    <property type="match status" value="1"/>
</dbReference>
<dbReference type="Pfam" id="PF00270">
    <property type="entry name" value="DEAD"/>
    <property type="match status" value="1"/>
</dbReference>
<dbReference type="InterPro" id="IPR011545">
    <property type="entry name" value="DEAD/DEAH_box_helicase_dom"/>
</dbReference>
<feature type="domain" description="Helicase C-terminal" evidence="8">
    <location>
        <begin position="234"/>
        <end position="379"/>
    </location>
</feature>
<dbReference type="Gene3D" id="3.40.50.300">
    <property type="entry name" value="P-loop containing nucleotide triphosphate hydrolases"/>
    <property type="match status" value="2"/>
</dbReference>
<sequence>MSEQVEQGFESYELSEEIIRSLDSLGYKQPTEVQRKVIPYALGKKDMTVKSHTGSGKTAAYGIPICEMLEWQEYRPQVLILTPTRELADQVKQDIMNIGRYKRIKATAVYGKQPFHRQKVQLQQRNHVIVGTPGRLIDHIEKQTIDLEQIRYLVIDEADEMLNMGFIEHVEKIIRELPLERMTMLFSATLPKDVEQLCHKYMNDPLDIEVQTEARTTSQIEHSLYAVRDDHKLKLLRDITIVENPDSCIIFCRTQIRVETVFNELTKHGYPCGRIHGGMEQDDRTEMMNAFKRGEFRYLIATDVAARGIDIENISHVINYDFPQENESYVHRSGRTGRAGKSGKAISFATPSEDKFVASVQQYIGFEIEKRNAPSKEAIARTLPAFEAKLANQQTIKKDRSAHRNQEVLKLYFNGGKKKKIRAVDFVGTIAKIDGISADDIGIIVIEDNASYVDILNGKGELVLNVMKNTTIKGKQLKVHQANRQ</sequence>
<keyword evidence="4 5" id="KW-0067">ATP-binding</keyword>
<comment type="domain">
    <text evidence="5">Contains an N-terminal domain that binds non-specifically to RNA and a C-terminal domain that binds specifically and tightly to hairpin 92 of 23S rRNA.</text>
</comment>
<evidence type="ECO:0000313" key="11">
    <source>
        <dbReference type="Proteomes" id="UP001597540"/>
    </source>
</evidence>
<dbReference type="PANTHER" id="PTHR47959:SF1">
    <property type="entry name" value="ATP-DEPENDENT RNA HELICASE DBPA"/>
    <property type="match status" value="1"/>
</dbReference>
<protein>
    <recommendedName>
        <fullName evidence="5">ATP-dependent RNA helicase DbpA</fullName>
        <ecNumber evidence="5">3.6.4.13</ecNumber>
    </recommendedName>
</protein>
<keyword evidence="5" id="KW-0694">RNA-binding</keyword>
<feature type="domain" description="DEAD-box RNA helicase Q" evidence="9">
    <location>
        <begin position="7"/>
        <end position="35"/>
    </location>
</feature>
<dbReference type="CDD" id="cd12500">
    <property type="entry name" value="RRM_BsYxiN_like"/>
    <property type="match status" value="1"/>
</dbReference>
<dbReference type="PROSITE" id="PS51195">
    <property type="entry name" value="Q_MOTIF"/>
    <property type="match status" value="1"/>
</dbReference>
<dbReference type="PROSITE" id="PS00039">
    <property type="entry name" value="DEAD_ATP_HELICASE"/>
    <property type="match status" value="1"/>
</dbReference>
<dbReference type="InterPro" id="IPR001650">
    <property type="entry name" value="Helicase_C-like"/>
</dbReference>
<evidence type="ECO:0000256" key="4">
    <source>
        <dbReference type="ARBA" id="ARBA00022840"/>
    </source>
</evidence>
<evidence type="ECO:0000256" key="2">
    <source>
        <dbReference type="ARBA" id="ARBA00022801"/>
    </source>
</evidence>
<accession>A0ABW5SVA3</accession>
<keyword evidence="5" id="KW-0963">Cytoplasm</keyword>
<dbReference type="InterPro" id="IPR027417">
    <property type="entry name" value="P-loop_NTPase"/>
</dbReference>
<dbReference type="InterPro" id="IPR012677">
    <property type="entry name" value="Nucleotide-bd_a/b_plait_sf"/>
</dbReference>